<evidence type="ECO:0000256" key="1">
    <source>
        <dbReference type="ARBA" id="ARBA00022448"/>
    </source>
</evidence>
<dbReference type="InterPro" id="IPR017871">
    <property type="entry name" value="ABC_transporter-like_CS"/>
</dbReference>
<accession>A0A853H2T5</accession>
<evidence type="ECO:0000256" key="2">
    <source>
        <dbReference type="ARBA" id="ARBA00022475"/>
    </source>
</evidence>
<keyword evidence="7" id="KW-1185">Reference proteome</keyword>
<keyword evidence="2" id="KW-1003">Cell membrane</keyword>
<dbReference type="InterPro" id="IPR027417">
    <property type="entry name" value="P-loop_NTPase"/>
</dbReference>
<dbReference type="InterPro" id="IPR003593">
    <property type="entry name" value="AAA+_ATPase"/>
</dbReference>
<dbReference type="InterPro" id="IPR050093">
    <property type="entry name" value="ABC_SmlMolc_Importer"/>
</dbReference>
<dbReference type="InterPro" id="IPR003439">
    <property type="entry name" value="ABC_transporter-like_ATP-bd"/>
</dbReference>
<dbReference type="PROSITE" id="PS50893">
    <property type="entry name" value="ABC_TRANSPORTER_2"/>
    <property type="match status" value="1"/>
</dbReference>
<dbReference type="OrthoDB" id="5298774at2"/>
<keyword evidence="1" id="KW-0813">Transport</keyword>
<evidence type="ECO:0000313" key="7">
    <source>
        <dbReference type="Proteomes" id="UP000554144"/>
    </source>
</evidence>
<evidence type="ECO:0000313" key="6">
    <source>
        <dbReference type="EMBL" id="NYT86330.1"/>
    </source>
</evidence>
<dbReference type="Gene3D" id="3.40.50.300">
    <property type="entry name" value="P-loop containing nucleotide triphosphate hydrolases"/>
    <property type="match status" value="1"/>
</dbReference>
<proteinExistence type="predicted"/>
<organism evidence="6 7">
    <name type="scientific">Pollutimonas harenae</name>
    <dbReference type="NCBI Taxonomy" id="657015"/>
    <lineage>
        <taxon>Bacteria</taxon>
        <taxon>Pseudomonadati</taxon>
        <taxon>Pseudomonadota</taxon>
        <taxon>Betaproteobacteria</taxon>
        <taxon>Burkholderiales</taxon>
        <taxon>Alcaligenaceae</taxon>
        <taxon>Pollutimonas</taxon>
    </lineage>
</organism>
<dbReference type="PANTHER" id="PTHR42781">
    <property type="entry name" value="SPERMIDINE/PUTRESCINE IMPORT ATP-BINDING PROTEIN POTA"/>
    <property type="match status" value="1"/>
</dbReference>
<name>A0A853H2T5_9BURK</name>
<dbReference type="PROSITE" id="PS00211">
    <property type="entry name" value="ABC_TRANSPORTER_1"/>
    <property type="match status" value="1"/>
</dbReference>
<dbReference type="RefSeq" id="WP_130040353.1">
    <property type="nucleotide sequence ID" value="NZ_JACCEV010000003.1"/>
</dbReference>
<protein>
    <submittedName>
        <fullName evidence="6">ATP-binding cassette domain-containing protein</fullName>
    </submittedName>
</protein>
<keyword evidence="2" id="KW-0472">Membrane</keyword>
<dbReference type="EMBL" id="JACCEV010000003">
    <property type="protein sequence ID" value="NYT86330.1"/>
    <property type="molecule type" value="Genomic_DNA"/>
</dbReference>
<dbReference type="Pfam" id="PF00005">
    <property type="entry name" value="ABC_tran"/>
    <property type="match status" value="1"/>
</dbReference>
<evidence type="ECO:0000259" key="5">
    <source>
        <dbReference type="PROSITE" id="PS50893"/>
    </source>
</evidence>
<dbReference type="SUPFAM" id="SSF52540">
    <property type="entry name" value="P-loop containing nucleoside triphosphate hydrolases"/>
    <property type="match status" value="1"/>
</dbReference>
<comment type="caution">
    <text evidence="6">The sequence shown here is derived from an EMBL/GenBank/DDBJ whole genome shotgun (WGS) entry which is preliminary data.</text>
</comment>
<dbReference type="SMART" id="SM00382">
    <property type="entry name" value="AAA"/>
    <property type="match status" value="1"/>
</dbReference>
<dbReference type="AlphaFoldDB" id="A0A853H2T5"/>
<feature type="domain" description="ABC transporter" evidence="5">
    <location>
        <begin position="1"/>
        <end position="240"/>
    </location>
</feature>
<dbReference type="PANTHER" id="PTHR42781:SF4">
    <property type="entry name" value="SPERMIDINE_PUTRESCINE IMPORT ATP-BINDING PROTEIN POTA"/>
    <property type="match status" value="1"/>
</dbReference>
<reference evidence="6 7" key="1">
    <citation type="submission" date="2020-07" db="EMBL/GenBank/DDBJ databases">
        <title>Taxonomic revisions and descriptions of new bacterial species based on genomic comparisons in the high-G+C-content subgroup of the family Alcaligenaceae.</title>
        <authorList>
            <person name="Szabo A."/>
            <person name="Felfoldi T."/>
        </authorList>
    </citation>
    <scope>NUCLEOTIDE SEQUENCE [LARGE SCALE GENOMIC DNA]</scope>
    <source>
        <strain evidence="6 7">DSM 25667</strain>
    </source>
</reference>
<keyword evidence="4 6" id="KW-0067">ATP-binding</keyword>
<dbReference type="GO" id="GO:0016887">
    <property type="term" value="F:ATP hydrolysis activity"/>
    <property type="evidence" value="ECO:0007669"/>
    <property type="project" value="InterPro"/>
</dbReference>
<keyword evidence="3" id="KW-0547">Nucleotide-binding</keyword>
<gene>
    <name evidence="6" type="ORF">H0A62_12005</name>
</gene>
<evidence type="ECO:0000256" key="3">
    <source>
        <dbReference type="ARBA" id="ARBA00022741"/>
    </source>
</evidence>
<dbReference type="Proteomes" id="UP000554144">
    <property type="component" value="Unassembled WGS sequence"/>
</dbReference>
<dbReference type="GO" id="GO:0005524">
    <property type="term" value="F:ATP binding"/>
    <property type="evidence" value="ECO:0007669"/>
    <property type="project" value="UniProtKB-KW"/>
</dbReference>
<sequence length="245" mass="26852">MIDINITRRIRAGKQAFGLNVQLKSKAGRIALFGPSGSGKTLTVHAIAGLMHPDSGYIRVNERTLFDTSKAICLTPQERKLGYLQQDYGLFPHLTVAQNIGFGLKKGMFNPGRHALPEAAARWVEVFGLQNVLHSYPREISGGQKQRAALARALSVQPNLMLLDEPLSALDASLRRKMREELAALQARLQMPTILITHDIDDAVMLADEVHLIRDGSIVGSCHPSSLRELQSSTPSMTLDALKIA</sequence>
<evidence type="ECO:0000256" key="4">
    <source>
        <dbReference type="ARBA" id="ARBA00022840"/>
    </source>
</evidence>